<feature type="compositionally biased region" description="Basic and acidic residues" evidence="1">
    <location>
        <begin position="116"/>
        <end position="133"/>
    </location>
</feature>
<feature type="domain" description="Putative plant transposon protein" evidence="2">
    <location>
        <begin position="7"/>
        <end position="94"/>
    </location>
</feature>
<accession>A0AAD9XLR2</accession>
<gene>
    <name evidence="3" type="ORF">Ddye_000453</name>
</gene>
<reference evidence="3" key="1">
    <citation type="journal article" date="2023" name="Plant J.">
        <title>Genome sequences and population genomics provide insights into the demographic history, inbreeding, and mutation load of two 'living fossil' tree species of Dipteronia.</title>
        <authorList>
            <person name="Feng Y."/>
            <person name="Comes H.P."/>
            <person name="Chen J."/>
            <person name="Zhu S."/>
            <person name="Lu R."/>
            <person name="Zhang X."/>
            <person name="Li P."/>
            <person name="Qiu J."/>
            <person name="Olsen K.M."/>
            <person name="Qiu Y."/>
        </authorList>
    </citation>
    <scope>NUCLEOTIDE SEQUENCE</scope>
    <source>
        <strain evidence="3">KIB01</strain>
    </source>
</reference>
<evidence type="ECO:0000313" key="4">
    <source>
        <dbReference type="Proteomes" id="UP001280121"/>
    </source>
</evidence>
<proteinExistence type="predicted"/>
<evidence type="ECO:0000256" key="1">
    <source>
        <dbReference type="SAM" id="MobiDB-lite"/>
    </source>
</evidence>
<comment type="caution">
    <text evidence="3">The sequence shown here is derived from an EMBL/GenBank/DDBJ whole genome shotgun (WGS) entry which is preliminary data.</text>
</comment>
<dbReference type="Pfam" id="PF20167">
    <property type="entry name" value="Transposase_32"/>
    <property type="match status" value="1"/>
</dbReference>
<dbReference type="EMBL" id="JANJYI010000001">
    <property type="protein sequence ID" value="KAK2661879.1"/>
    <property type="molecule type" value="Genomic_DNA"/>
</dbReference>
<sequence>MEFWNSRSSPLKQVKLHIELAFRYIFMSHSLRPCSQRTTMAYEVAILLYYLHNEHPIDVGVVVKIKIHKAANDVLGKEAMVFRSLITHFCTAAGRGMRKPGEDIGEGSSQPQKKRTITDKEMDKEDKDMAKDETEGETSIDDEDEMLLV</sequence>
<feature type="region of interest" description="Disordered" evidence="1">
    <location>
        <begin position="95"/>
        <end position="149"/>
    </location>
</feature>
<protein>
    <recommendedName>
        <fullName evidence="2">Putative plant transposon protein domain-containing protein</fullName>
    </recommendedName>
</protein>
<keyword evidence="4" id="KW-1185">Reference proteome</keyword>
<evidence type="ECO:0000259" key="2">
    <source>
        <dbReference type="Pfam" id="PF20167"/>
    </source>
</evidence>
<dbReference type="InterPro" id="IPR046796">
    <property type="entry name" value="Transposase_32_dom"/>
</dbReference>
<feature type="compositionally biased region" description="Acidic residues" evidence="1">
    <location>
        <begin position="134"/>
        <end position="149"/>
    </location>
</feature>
<dbReference type="AlphaFoldDB" id="A0AAD9XLR2"/>
<dbReference type="Proteomes" id="UP001280121">
    <property type="component" value="Unassembled WGS sequence"/>
</dbReference>
<name>A0AAD9XLR2_9ROSI</name>
<evidence type="ECO:0000313" key="3">
    <source>
        <dbReference type="EMBL" id="KAK2661879.1"/>
    </source>
</evidence>
<organism evidence="3 4">
    <name type="scientific">Dipteronia dyeriana</name>
    <dbReference type="NCBI Taxonomy" id="168575"/>
    <lineage>
        <taxon>Eukaryota</taxon>
        <taxon>Viridiplantae</taxon>
        <taxon>Streptophyta</taxon>
        <taxon>Embryophyta</taxon>
        <taxon>Tracheophyta</taxon>
        <taxon>Spermatophyta</taxon>
        <taxon>Magnoliopsida</taxon>
        <taxon>eudicotyledons</taxon>
        <taxon>Gunneridae</taxon>
        <taxon>Pentapetalae</taxon>
        <taxon>rosids</taxon>
        <taxon>malvids</taxon>
        <taxon>Sapindales</taxon>
        <taxon>Sapindaceae</taxon>
        <taxon>Hippocastanoideae</taxon>
        <taxon>Acereae</taxon>
        <taxon>Dipteronia</taxon>
    </lineage>
</organism>